<feature type="transmembrane region" description="Helical" evidence="6">
    <location>
        <begin position="116"/>
        <end position="135"/>
    </location>
</feature>
<evidence type="ECO:0000313" key="9">
    <source>
        <dbReference type="Proteomes" id="UP001205861"/>
    </source>
</evidence>
<proteinExistence type="predicted"/>
<dbReference type="InterPro" id="IPR000620">
    <property type="entry name" value="EamA_dom"/>
</dbReference>
<dbReference type="InterPro" id="IPR037185">
    <property type="entry name" value="EmrE-like"/>
</dbReference>
<sequence length="300" mass="32609">MNRQLSGILALFVVTMVWGTTFPAMKELTANFSPVWIILVRFALAAVLLAPFLWKARRDDVWSGVILGFLLFFCFIFQVEGLTLTTSNRNAFICGLNVLVVPLLGVIGGRLPERRIVLALLLAIGGLTALCWDGGGWGRGDTLALLSALTFGAYVKVMEVRTQRATRLLAVTASQITTVAVFAALWLFTREVPRAADDVANYWAYLGQTTGRYWINFAYLGVVATAAIISLQSWGQSRTTANEAAVMYAFEPGAAAVFGFFWLGEELTARGWLGAALLISGMIVSQWNSESRPAGALAPE</sequence>
<reference evidence="8 9" key="1">
    <citation type="submission" date="2022-08" db="EMBL/GenBank/DDBJ databases">
        <title>Reclassification of Massilia species as members of the genera Telluria, Duganella, Pseudoduganella, Mokoshia gen. nov. and Zemynaea gen. nov. using orthogonal and non-orthogonal genome-based approaches.</title>
        <authorList>
            <person name="Bowman J.P."/>
        </authorList>
    </citation>
    <scope>NUCLEOTIDE SEQUENCE [LARGE SCALE GENOMIC DNA]</scope>
    <source>
        <strain evidence="8 9">JCM 31607</strain>
    </source>
</reference>
<keyword evidence="4 6" id="KW-1133">Transmembrane helix</keyword>
<evidence type="ECO:0000256" key="1">
    <source>
        <dbReference type="ARBA" id="ARBA00004651"/>
    </source>
</evidence>
<protein>
    <submittedName>
        <fullName evidence="8">DMT family transporter</fullName>
    </submittedName>
</protein>
<name>A0ABT2BKV1_9BURK</name>
<evidence type="ECO:0000256" key="3">
    <source>
        <dbReference type="ARBA" id="ARBA00022692"/>
    </source>
</evidence>
<keyword evidence="3 6" id="KW-0812">Transmembrane</keyword>
<keyword evidence="9" id="KW-1185">Reference proteome</keyword>
<dbReference type="EMBL" id="JANUGV010000003">
    <property type="protein sequence ID" value="MCS0609139.1"/>
    <property type="molecule type" value="Genomic_DNA"/>
</dbReference>
<comment type="subcellular location">
    <subcellularLocation>
        <location evidence="1">Cell membrane</location>
        <topology evidence="1">Multi-pass membrane protein</topology>
    </subcellularLocation>
</comment>
<dbReference type="SUPFAM" id="SSF103481">
    <property type="entry name" value="Multidrug resistance efflux transporter EmrE"/>
    <property type="match status" value="2"/>
</dbReference>
<feature type="domain" description="EamA" evidence="7">
    <location>
        <begin position="6"/>
        <end position="128"/>
    </location>
</feature>
<evidence type="ECO:0000256" key="4">
    <source>
        <dbReference type="ARBA" id="ARBA00022989"/>
    </source>
</evidence>
<dbReference type="PANTHER" id="PTHR42920">
    <property type="entry name" value="OS03G0707200 PROTEIN-RELATED"/>
    <property type="match status" value="1"/>
</dbReference>
<dbReference type="PANTHER" id="PTHR42920:SF5">
    <property type="entry name" value="EAMA DOMAIN-CONTAINING PROTEIN"/>
    <property type="match status" value="1"/>
</dbReference>
<feature type="transmembrane region" description="Helical" evidence="6">
    <location>
        <begin position="213"/>
        <end position="233"/>
    </location>
</feature>
<feature type="transmembrane region" description="Helical" evidence="6">
    <location>
        <begin position="61"/>
        <end position="78"/>
    </location>
</feature>
<keyword evidence="2" id="KW-1003">Cell membrane</keyword>
<feature type="transmembrane region" description="Helical" evidence="6">
    <location>
        <begin position="141"/>
        <end position="157"/>
    </location>
</feature>
<gene>
    <name evidence="8" type="ORF">NX773_13285</name>
</gene>
<evidence type="ECO:0000313" key="8">
    <source>
        <dbReference type="EMBL" id="MCS0609139.1"/>
    </source>
</evidence>
<feature type="transmembrane region" description="Helical" evidence="6">
    <location>
        <begin position="169"/>
        <end position="188"/>
    </location>
</feature>
<dbReference type="RefSeq" id="WP_258856808.1">
    <property type="nucleotide sequence ID" value="NZ_JANUGV010000003.1"/>
</dbReference>
<dbReference type="InterPro" id="IPR051258">
    <property type="entry name" value="Diverse_Substrate_Transporter"/>
</dbReference>
<evidence type="ECO:0000256" key="6">
    <source>
        <dbReference type="SAM" id="Phobius"/>
    </source>
</evidence>
<evidence type="ECO:0000256" key="2">
    <source>
        <dbReference type="ARBA" id="ARBA00022475"/>
    </source>
</evidence>
<evidence type="ECO:0000259" key="7">
    <source>
        <dbReference type="Pfam" id="PF00892"/>
    </source>
</evidence>
<organism evidence="8 9">
    <name type="scientific">Massilia solisilvae</name>
    <dbReference type="NCBI Taxonomy" id="1811225"/>
    <lineage>
        <taxon>Bacteria</taxon>
        <taxon>Pseudomonadati</taxon>
        <taxon>Pseudomonadota</taxon>
        <taxon>Betaproteobacteria</taxon>
        <taxon>Burkholderiales</taxon>
        <taxon>Oxalobacteraceae</taxon>
        <taxon>Telluria group</taxon>
        <taxon>Massilia</taxon>
    </lineage>
</organism>
<dbReference type="Pfam" id="PF00892">
    <property type="entry name" value="EamA"/>
    <property type="match status" value="2"/>
</dbReference>
<accession>A0ABT2BKV1</accession>
<keyword evidence="5 6" id="KW-0472">Membrane</keyword>
<comment type="caution">
    <text evidence="8">The sequence shown here is derived from an EMBL/GenBank/DDBJ whole genome shotgun (WGS) entry which is preliminary data.</text>
</comment>
<feature type="transmembrane region" description="Helical" evidence="6">
    <location>
        <begin position="90"/>
        <end position="109"/>
    </location>
</feature>
<dbReference type="Proteomes" id="UP001205861">
    <property type="component" value="Unassembled WGS sequence"/>
</dbReference>
<feature type="transmembrane region" description="Helical" evidence="6">
    <location>
        <begin position="245"/>
        <end position="263"/>
    </location>
</feature>
<feature type="domain" description="EamA" evidence="7">
    <location>
        <begin position="139"/>
        <end position="284"/>
    </location>
</feature>
<evidence type="ECO:0000256" key="5">
    <source>
        <dbReference type="ARBA" id="ARBA00023136"/>
    </source>
</evidence>
<feature type="transmembrane region" description="Helical" evidence="6">
    <location>
        <begin position="35"/>
        <end position="54"/>
    </location>
</feature>